<evidence type="ECO:0000313" key="2">
    <source>
        <dbReference type="Proteomes" id="UP000252107"/>
    </source>
</evidence>
<comment type="caution">
    <text evidence="1">The sequence shown here is derived from an EMBL/GenBank/DDBJ whole genome shotgun (WGS) entry which is preliminary data.</text>
</comment>
<evidence type="ECO:0000313" key="1">
    <source>
        <dbReference type="EMBL" id="RCJ21373.1"/>
    </source>
</evidence>
<sequence length="112" mass="12309">MSNLLFWVKGLGVATVSAIAFSGNSAIALINQDAILLNHLNTSNSNSVLENRNTSGDKVLEINSNTNINRTQIQDKNSVEKQEAQNLLRQIPSKKILLADCWIDEDGNLKCK</sequence>
<dbReference type="Proteomes" id="UP000252107">
    <property type="component" value="Unassembled WGS sequence"/>
</dbReference>
<protein>
    <submittedName>
        <fullName evidence="1">Uncharacterized protein</fullName>
    </submittedName>
</protein>
<proteinExistence type="predicted"/>
<dbReference type="AlphaFoldDB" id="A0A367QDL2"/>
<dbReference type="EMBL" id="LXQD01000331">
    <property type="protein sequence ID" value="RCJ21373.1"/>
    <property type="molecule type" value="Genomic_DNA"/>
</dbReference>
<name>A0A367QDL2_9NOSO</name>
<reference evidence="1" key="1">
    <citation type="submission" date="2016-04" db="EMBL/GenBank/DDBJ databases">
        <authorList>
            <person name="Tabuchi Yagui T.R."/>
        </authorList>
    </citation>
    <scope>NUCLEOTIDE SEQUENCE [LARGE SCALE GENOMIC DNA]</scope>
    <source>
        <strain evidence="1">NIES-26</strain>
    </source>
</reference>
<gene>
    <name evidence="1" type="ORF">A6770_30630</name>
</gene>
<keyword evidence="2" id="KW-1185">Reference proteome</keyword>
<accession>A0A367QDL2</accession>
<organism evidence="1 2">
    <name type="scientific">Nostoc minutum NIES-26</name>
    <dbReference type="NCBI Taxonomy" id="1844469"/>
    <lineage>
        <taxon>Bacteria</taxon>
        <taxon>Bacillati</taxon>
        <taxon>Cyanobacteriota</taxon>
        <taxon>Cyanophyceae</taxon>
        <taxon>Nostocales</taxon>
        <taxon>Nostocaceae</taxon>
        <taxon>Nostoc</taxon>
    </lineage>
</organism>